<sequence length="75" mass="8563">MSRCISLIMALQKSIEIFKRISTYHIGIRYNIFCNILISFDFPCIHCFCSIDAELCVAVWWLVDSPLASSVQNSS</sequence>
<accession>A0A2P6SLH4</accession>
<dbReference type="AlphaFoldDB" id="A0A2P6SLH4"/>
<keyword evidence="2" id="KW-1185">Reference proteome</keyword>
<dbReference type="EMBL" id="PDCK01000039">
    <property type="protein sequence ID" value="PRQ59519.1"/>
    <property type="molecule type" value="Genomic_DNA"/>
</dbReference>
<organism evidence="1 2">
    <name type="scientific">Rosa chinensis</name>
    <name type="common">China rose</name>
    <dbReference type="NCBI Taxonomy" id="74649"/>
    <lineage>
        <taxon>Eukaryota</taxon>
        <taxon>Viridiplantae</taxon>
        <taxon>Streptophyta</taxon>
        <taxon>Embryophyta</taxon>
        <taxon>Tracheophyta</taxon>
        <taxon>Spermatophyta</taxon>
        <taxon>Magnoliopsida</taxon>
        <taxon>eudicotyledons</taxon>
        <taxon>Gunneridae</taxon>
        <taxon>Pentapetalae</taxon>
        <taxon>rosids</taxon>
        <taxon>fabids</taxon>
        <taxon>Rosales</taxon>
        <taxon>Rosaceae</taxon>
        <taxon>Rosoideae</taxon>
        <taxon>Rosoideae incertae sedis</taxon>
        <taxon>Rosa</taxon>
    </lineage>
</organism>
<dbReference type="Gramene" id="PRQ59519">
    <property type="protein sequence ID" value="PRQ59519"/>
    <property type="gene ID" value="RchiOBHm_Chr1g0371081"/>
</dbReference>
<gene>
    <name evidence="1" type="ORF">RchiOBHm_Chr1g0371081</name>
</gene>
<reference evidence="1 2" key="1">
    <citation type="journal article" date="2018" name="Nat. Genet.">
        <title>The Rosa genome provides new insights in the design of modern roses.</title>
        <authorList>
            <person name="Bendahmane M."/>
        </authorList>
    </citation>
    <scope>NUCLEOTIDE SEQUENCE [LARGE SCALE GENOMIC DNA]</scope>
    <source>
        <strain evidence="2">cv. Old Blush</strain>
    </source>
</reference>
<evidence type="ECO:0000313" key="2">
    <source>
        <dbReference type="Proteomes" id="UP000238479"/>
    </source>
</evidence>
<dbReference type="Proteomes" id="UP000238479">
    <property type="component" value="Chromosome 1"/>
</dbReference>
<comment type="caution">
    <text evidence="1">The sequence shown here is derived from an EMBL/GenBank/DDBJ whole genome shotgun (WGS) entry which is preliminary data.</text>
</comment>
<protein>
    <submittedName>
        <fullName evidence="1">Uncharacterized protein</fullName>
    </submittedName>
</protein>
<proteinExistence type="predicted"/>
<name>A0A2P6SLH4_ROSCH</name>
<evidence type="ECO:0000313" key="1">
    <source>
        <dbReference type="EMBL" id="PRQ59519.1"/>
    </source>
</evidence>